<feature type="transmembrane region" description="Helical" evidence="5">
    <location>
        <begin position="68"/>
        <end position="92"/>
    </location>
</feature>
<dbReference type="InterPro" id="IPR004853">
    <property type="entry name" value="Sugar_P_trans_dom"/>
</dbReference>
<organism evidence="7 8">
    <name type="scientific">Galleria mellonella</name>
    <name type="common">Greater wax moth</name>
    <dbReference type="NCBI Taxonomy" id="7137"/>
    <lineage>
        <taxon>Eukaryota</taxon>
        <taxon>Metazoa</taxon>
        <taxon>Ecdysozoa</taxon>
        <taxon>Arthropoda</taxon>
        <taxon>Hexapoda</taxon>
        <taxon>Insecta</taxon>
        <taxon>Pterygota</taxon>
        <taxon>Neoptera</taxon>
        <taxon>Endopterygota</taxon>
        <taxon>Lepidoptera</taxon>
        <taxon>Glossata</taxon>
        <taxon>Ditrysia</taxon>
        <taxon>Pyraloidea</taxon>
        <taxon>Pyralidae</taxon>
        <taxon>Galleriinae</taxon>
        <taxon>Galleria</taxon>
    </lineage>
</organism>
<evidence type="ECO:0000313" key="7">
    <source>
        <dbReference type="Proteomes" id="UP001652740"/>
    </source>
</evidence>
<evidence type="ECO:0000256" key="3">
    <source>
        <dbReference type="ARBA" id="ARBA00022989"/>
    </source>
</evidence>
<evidence type="ECO:0000256" key="1">
    <source>
        <dbReference type="ARBA" id="ARBA00004141"/>
    </source>
</evidence>
<dbReference type="KEGG" id="gmw:113519604"/>
<dbReference type="GeneID" id="113519604"/>
<dbReference type="InParanoid" id="A0A6J1X3I7"/>
<feature type="transmembrane region" description="Helical" evidence="5">
    <location>
        <begin position="314"/>
        <end position="334"/>
    </location>
</feature>
<evidence type="ECO:0000256" key="4">
    <source>
        <dbReference type="ARBA" id="ARBA00023136"/>
    </source>
</evidence>
<feature type="transmembrane region" description="Helical" evidence="5">
    <location>
        <begin position="37"/>
        <end position="56"/>
    </location>
</feature>
<accession>A0A6J1X3I7</accession>
<dbReference type="Proteomes" id="UP001652740">
    <property type="component" value="Unplaced"/>
</dbReference>
<sequence>MPGANYEQLPLNADTEEGVFTSKPKRKWSDICVQKSLLSLGLILLYFSLSIGLTFYQSWLLSEFKFPLTVVMYHLVIKWVLSVLVRLVLHIITGTPQLMLPFITCLRSVAPTGLASGIDVGFSNWALGLVTISLYTMTKSTTIIFILGFAILLGLEKKSWSLVGIVFMIAAGLIMFTYKATHFNLAGFNFLLLASFAAGLRWTFAQLLMQKSKLGLHNPVDMVFHVQPWMFISLLPFMIIFEGFECFYELQKQSGKELVPTILKVSVGATIAFAMEISEFLVVTYTSSLTLSIAGIFKEMCILVLAVKVSGDQLSLINVAGLVLCLLGIIGHIVHKVLFIKTVVGKVSVVDSEDFDQINRTRASKTEGDHHEPLLEEKWQVSDESDVDTSTILHEILQRRDGR</sequence>
<dbReference type="RefSeq" id="XP_026760527.2">
    <property type="nucleotide sequence ID" value="XM_026904726.3"/>
</dbReference>
<comment type="subcellular location">
    <subcellularLocation>
        <location evidence="1">Membrane</location>
        <topology evidence="1">Multi-pass membrane protein</topology>
    </subcellularLocation>
</comment>
<feature type="transmembrane region" description="Helical" evidence="5">
    <location>
        <begin position="229"/>
        <end position="250"/>
    </location>
</feature>
<evidence type="ECO:0000313" key="8">
    <source>
        <dbReference type="RefSeq" id="XP_026760527.2"/>
    </source>
</evidence>
<dbReference type="GO" id="GO:0016020">
    <property type="term" value="C:membrane"/>
    <property type="evidence" value="ECO:0007669"/>
    <property type="project" value="UniProtKB-SubCell"/>
</dbReference>
<keyword evidence="3 5" id="KW-1133">Transmembrane helix</keyword>
<feature type="transmembrane region" description="Helical" evidence="5">
    <location>
        <begin position="190"/>
        <end position="209"/>
    </location>
</feature>
<keyword evidence="2 5" id="KW-0812">Transmembrane</keyword>
<dbReference type="Pfam" id="PF03151">
    <property type="entry name" value="TPT"/>
    <property type="match status" value="1"/>
</dbReference>
<keyword evidence="4 5" id="KW-0472">Membrane</keyword>
<dbReference type="InterPro" id="IPR050186">
    <property type="entry name" value="TPT_transporter"/>
</dbReference>
<dbReference type="PANTHER" id="PTHR11132">
    <property type="entry name" value="SOLUTE CARRIER FAMILY 35"/>
    <property type="match status" value="1"/>
</dbReference>
<proteinExistence type="predicted"/>
<gene>
    <name evidence="8" type="primary">LOC113519604</name>
</gene>
<dbReference type="AlphaFoldDB" id="A0A6J1X3I7"/>
<keyword evidence="7" id="KW-1185">Reference proteome</keyword>
<feature type="transmembrane region" description="Helical" evidence="5">
    <location>
        <begin position="125"/>
        <end position="153"/>
    </location>
</feature>
<feature type="transmembrane region" description="Helical" evidence="5">
    <location>
        <begin position="289"/>
        <end position="307"/>
    </location>
</feature>
<feature type="domain" description="Sugar phosphate transporter" evidence="6">
    <location>
        <begin position="42"/>
        <end position="329"/>
    </location>
</feature>
<evidence type="ECO:0000256" key="2">
    <source>
        <dbReference type="ARBA" id="ARBA00022692"/>
    </source>
</evidence>
<reference evidence="8" key="1">
    <citation type="submission" date="2025-08" db="UniProtKB">
        <authorList>
            <consortium name="RefSeq"/>
        </authorList>
    </citation>
    <scope>IDENTIFICATION</scope>
    <source>
        <tissue evidence="8">Whole larvae</tissue>
    </source>
</reference>
<feature type="transmembrane region" description="Helical" evidence="5">
    <location>
        <begin position="159"/>
        <end position="178"/>
    </location>
</feature>
<evidence type="ECO:0000256" key="5">
    <source>
        <dbReference type="SAM" id="Phobius"/>
    </source>
</evidence>
<name>A0A6J1X3I7_GALME</name>
<protein>
    <submittedName>
        <fullName evidence="8">Solute carrier family 35 member C2</fullName>
    </submittedName>
</protein>
<evidence type="ECO:0000259" key="6">
    <source>
        <dbReference type="Pfam" id="PF03151"/>
    </source>
</evidence>
<dbReference type="FunCoup" id="A0A6J1X3I7">
    <property type="interactions" value="1827"/>
</dbReference>